<name>A0A6J4R4T0_9ACTN</name>
<reference evidence="1" key="1">
    <citation type="submission" date="2020-02" db="EMBL/GenBank/DDBJ databases">
        <authorList>
            <person name="Meier V. D."/>
        </authorList>
    </citation>
    <scope>NUCLEOTIDE SEQUENCE</scope>
    <source>
        <strain evidence="1">AVDCRST_MAG02</strain>
    </source>
</reference>
<dbReference type="EMBL" id="CADCVH010000051">
    <property type="protein sequence ID" value="CAA9455601.1"/>
    <property type="molecule type" value="Genomic_DNA"/>
</dbReference>
<feature type="non-terminal residue" evidence="1">
    <location>
        <position position="52"/>
    </location>
</feature>
<proteinExistence type="predicted"/>
<dbReference type="AlphaFoldDB" id="A0A6J4R4T0"/>
<accession>A0A6J4R4T0</accession>
<protein>
    <submittedName>
        <fullName evidence="1">Uncharacterized protein</fullName>
    </submittedName>
</protein>
<feature type="non-terminal residue" evidence="1">
    <location>
        <position position="1"/>
    </location>
</feature>
<gene>
    <name evidence="1" type="ORF">AVDCRST_MAG02-1567</name>
</gene>
<evidence type="ECO:0000313" key="1">
    <source>
        <dbReference type="EMBL" id="CAA9455601.1"/>
    </source>
</evidence>
<organism evidence="1">
    <name type="scientific">uncultured Rubrobacteraceae bacterium</name>
    <dbReference type="NCBI Taxonomy" id="349277"/>
    <lineage>
        <taxon>Bacteria</taxon>
        <taxon>Bacillati</taxon>
        <taxon>Actinomycetota</taxon>
        <taxon>Rubrobacteria</taxon>
        <taxon>Rubrobacterales</taxon>
        <taxon>Rubrobacteraceae</taxon>
        <taxon>environmental samples</taxon>
    </lineage>
</organism>
<sequence length="52" mass="5996">EPRRGSAADAVPRSAEGPRRVRWWRIWRFDGPEWVAKHAGRERKAGRAGDPM</sequence>